<evidence type="ECO:0000313" key="4">
    <source>
        <dbReference type="EMBL" id="MBS9337518.1"/>
    </source>
</evidence>
<reference evidence="4 5" key="1">
    <citation type="submission" date="2020-02" db="EMBL/GenBank/DDBJ databases">
        <title>Fructobacillus sp. isolated from paper mulberry of Taiwan.</title>
        <authorList>
            <person name="Lin S.-T."/>
        </authorList>
    </citation>
    <scope>NUCLEOTIDE SEQUENCE [LARGE SCALE GENOMIC DNA]</scope>
    <source>
        <strain evidence="4 5">S1-1</strain>
    </source>
</reference>
<dbReference type="InterPro" id="IPR033904">
    <property type="entry name" value="Trans_IPPS_HH"/>
</dbReference>
<keyword evidence="3" id="KW-0125">Carotenoid biosynthesis</keyword>
<evidence type="ECO:0000256" key="3">
    <source>
        <dbReference type="ARBA" id="ARBA00022746"/>
    </source>
</evidence>
<keyword evidence="5" id="KW-1185">Reference proteome</keyword>
<dbReference type="Gene3D" id="1.10.600.10">
    <property type="entry name" value="Farnesyl Diphosphate Synthase"/>
    <property type="match status" value="1"/>
</dbReference>
<dbReference type="SFLD" id="SFLDS00005">
    <property type="entry name" value="Isoprenoid_Synthase_Type_I"/>
    <property type="match status" value="1"/>
</dbReference>
<dbReference type="Proteomes" id="UP001519503">
    <property type="component" value="Unassembled WGS sequence"/>
</dbReference>
<dbReference type="EMBL" id="JAAMFL010000005">
    <property type="protein sequence ID" value="MBS9337518.1"/>
    <property type="molecule type" value="Genomic_DNA"/>
</dbReference>
<dbReference type="CDD" id="cd00683">
    <property type="entry name" value="Trans_IPPS_HH"/>
    <property type="match status" value="1"/>
</dbReference>
<organism evidence="4 5">
    <name type="scientific">Fructobacillus parabroussonetiae</name>
    <dbReference type="NCBI Taxonomy" id="2713174"/>
    <lineage>
        <taxon>Bacteria</taxon>
        <taxon>Bacillati</taxon>
        <taxon>Bacillota</taxon>
        <taxon>Bacilli</taxon>
        <taxon>Lactobacillales</taxon>
        <taxon>Lactobacillaceae</taxon>
        <taxon>Fructobacillus</taxon>
    </lineage>
</organism>
<comment type="pathway">
    <text evidence="1">Carotenoid biosynthesis.</text>
</comment>
<keyword evidence="2" id="KW-0808">Transferase</keyword>
<dbReference type="InterPro" id="IPR002060">
    <property type="entry name" value="Squ/phyt_synthse"/>
</dbReference>
<evidence type="ECO:0000256" key="2">
    <source>
        <dbReference type="ARBA" id="ARBA00022679"/>
    </source>
</evidence>
<gene>
    <name evidence="4" type="ORF">G6R30_03470</name>
</gene>
<protein>
    <submittedName>
        <fullName evidence="4">Phytoene/squalene synthase family protein</fullName>
    </submittedName>
</protein>
<sequence length="295" mass="34204">MKLKQQMPAPVLQAFESSEGVIKENSSSFYFAFSRLPREQAYSIFVIYEFLRELDDTADEHKPGCFDEMVTAWQNTAEQTFTDEGNFTSLAEKVAYVFDFYQINRDLMADMIAGQQHDLNFQQPKTLAELEDYCYQVAGTVGCMIFTILSGKTELTEQDQVIKVGIALQLTNILRDLHEDAEEGRLFMPQELLDNSDKNPFMAVQLQSRERQVVRKVAQAAMADYEHTDFIVNEIENPQSRFALKLSIEIYKKILLKLLNGGFTDISKRMYVTKWEKIQILVRTYFWLRSLSKSR</sequence>
<comment type="caution">
    <text evidence="4">The sequence shown here is derived from an EMBL/GenBank/DDBJ whole genome shotgun (WGS) entry which is preliminary data.</text>
</comment>
<dbReference type="InterPro" id="IPR044843">
    <property type="entry name" value="Trans_IPPS_bact-type"/>
</dbReference>
<dbReference type="Pfam" id="PF00494">
    <property type="entry name" value="SQS_PSY"/>
    <property type="match status" value="1"/>
</dbReference>
<accession>A0ABS5QWD1</accession>
<dbReference type="InterPro" id="IPR008949">
    <property type="entry name" value="Isoprenoid_synthase_dom_sf"/>
</dbReference>
<dbReference type="SFLD" id="SFLDG01018">
    <property type="entry name" value="Squalene/Phytoene_Synthase_Lik"/>
    <property type="match status" value="1"/>
</dbReference>
<dbReference type="SUPFAM" id="SSF48576">
    <property type="entry name" value="Terpenoid synthases"/>
    <property type="match status" value="1"/>
</dbReference>
<dbReference type="PROSITE" id="PS01045">
    <property type="entry name" value="SQUALEN_PHYTOEN_SYN_2"/>
    <property type="match status" value="1"/>
</dbReference>
<dbReference type="SFLD" id="SFLDG01212">
    <property type="entry name" value="Phytoene_synthase_like"/>
    <property type="match status" value="1"/>
</dbReference>
<proteinExistence type="predicted"/>
<dbReference type="RefSeq" id="WP_213821489.1">
    <property type="nucleotide sequence ID" value="NZ_JAAMFL010000005.1"/>
</dbReference>
<name>A0ABS5QWD1_9LACO</name>
<dbReference type="InterPro" id="IPR019845">
    <property type="entry name" value="Squalene/phytoene_synthase_CS"/>
</dbReference>
<evidence type="ECO:0000256" key="1">
    <source>
        <dbReference type="ARBA" id="ARBA00004829"/>
    </source>
</evidence>
<evidence type="ECO:0000313" key="5">
    <source>
        <dbReference type="Proteomes" id="UP001519503"/>
    </source>
</evidence>
<dbReference type="PANTHER" id="PTHR31480">
    <property type="entry name" value="BIFUNCTIONAL LYCOPENE CYCLASE/PHYTOENE SYNTHASE"/>
    <property type="match status" value="1"/>
</dbReference>